<name>A0A0U3AGP1_9ALTE</name>
<evidence type="ECO:0008006" key="3">
    <source>
        <dbReference type="Google" id="ProtNLM"/>
    </source>
</evidence>
<gene>
    <name evidence="1" type="ORF">AT746_02265</name>
</gene>
<dbReference type="Pfam" id="PF04222">
    <property type="entry name" value="DUF416"/>
    <property type="match status" value="1"/>
</dbReference>
<dbReference type="RefSeq" id="WP_062475873.1">
    <property type="nucleotide sequence ID" value="NZ_CP013650.1"/>
</dbReference>
<dbReference type="OrthoDB" id="9204516at2"/>
<proteinExistence type="predicted"/>
<keyword evidence="2" id="KW-1185">Reference proteome</keyword>
<dbReference type="Proteomes" id="UP000068447">
    <property type="component" value="Chromosome"/>
</dbReference>
<protein>
    <recommendedName>
        <fullName evidence="3">DUF416 domain-containing protein</fullName>
    </recommendedName>
</protein>
<dbReference type="STRING" id="1526571.AT746_02265"/>
<accession>A0A0U3AGP1</accession>
<evidence type="ECO:0000313" key="1">
    <source>
        <dbReference type="EMBL" id="ALS97218.1"/>
    </source>
</evidence>
<reference evidence="1 2" key="1">
    <citation type="submission" date="2015-12" db="EMBL/GenBank/DDBJ databases">
        <title>Complete genome of Lacimicrobium alkaliphilum KCTC 32984.</title>
        <authorList>
            <person name="Kim S.-G."/>
            <person name="Lee Y.-J."/>
        </authorList>
    </citation>
    <scope>NUCLEOTIDE SEQUENCE [LARGE SCALE GENOMIC DNA]</scope>
    <source>
        <strain evidence="1 2">YelD216</strain>
    </source>
</reference>
<dbReference type="EMBL" id="CP013650">
    <property type="protein sequence ID" value="ALS97218.1"/>
    <property type="molecule type" value="Genomic_DNA"/>
</dbReference>
<dbReference type="KEGG" id="lal:AT746_02265"/>
<sequence length="192" mass="21174">MKLTTFARVRQLSGWQAVAFGATLLERSLPNYQLFCELTGFADPAQYRNTLDAIWDWLANPKARINLAVQLEKTELAIPDAADFDSYGVYPAIDVGISLASLILLMMDEDPQGAVVISKLSQGSVEAYIEATSESELSADEVKSHPLMQWEIEFQQALLNSIDNASRTKGSMRALRQMATEEGITNIGLEIS</sequence>
<dbReference type="InterPro" id="IPR023381">
    <property type="entry name" value="YP001051499.1-like_dom_sf"/>
</dbReference>
<organism evidence="1 2">
    <name type="scientific">Lacimicrobium alkaliphilum</name>
    <dbReference type="NCBI Taxonomy" id="1526571"/>
    <lineage>
        <taxon>Bacteria</taxon>
        <taxon>Pseudomonadati</taxon>
        <taxon>Pseudomonadota</taxon>
        <taxon>Gammaproteobacteria</taxon>
        <taxon>Alteromonadales</taxon>
        <taxon>Alteromonadaceae</taxon>
        <taxon>Lacimicrobium</taxon>
    </lineage>
</organism>
<dbReference type="InterPro" id="IPR007338">
    <property type="entry name" value="DUF416"/>
</dbReference>
<dbReference type="Gene3D" id="1.20.1590.10">
    <property type="entry name" value="YP_001051499.1 domain like"/>
    <property type="match status" value="1"/>
</dbReference>
<dbReference type="AlphaFoldDB" id="A0A0U3AGP1"/>
<evidence type="ECO:0000313" key="2">
    <source>
        <dbReference type="Proteomes" id="UP000068447"/>
    </source>
</evidence>